<accession>A0A511Z7K2</accession>
<feature type="chain" id="PRO_5021744575" description="DUF3888 domain-containing protein" evidence="1">
    <location>
        <begin position="25"/>
        <end position="249"/>
    </location>
</feature>
<dbReference type="Pfam" id="PF13027">
    <property type="entry name" value="DUF3888"/>
    <property type="match status" value="1"/>
</dbReference>
<dbReference type="RefSeq" id="WP_147057327.1">
    <property type="nucleotide sequence ID" value="NZ_BJYL01000022.1"/>
</dbReference>
<evidence type="ECO:0008006" key="4">
    <source>
        <dbReference type="Google" id="ProtNLM"/>
    </source>
</evidence>
<dbReference type="InterPro" id="IPR024984">
    <property type="entry name" value="DUF3888"/>
</dbReference>
<dbReference type="OrthoDB" id="1937736at2"/>
<dbReference type="EMBL" id="BJYL01000022">
    <property type="protein sequence ID" value="GEN83418.1"/>
    <property type="molecule type" value="Genomic_DNA"/>
</dbReference>
<comment type="caution">
    <text evidence="2">The sequence shown here is derived from an EMBL/GenBank/DDBJ whole genome shotgun (WGS) entry which is preliminary data.</text>
</comment>
<dbReference type="Proteomes" id="UP000321901">
    <property type="component" value="Unassembled WGS sequence"/>
</dbReference>
<organism evidence="2 3">
    <name type="scientific">Sporosarcina luteola</name>
    <dbReference type="NCBI Taxonomy" id="582850"/>
    <lineage>
        <taxon>Bacteria</taxon>
        <taxon>Bacillati</taxon>
        <taxon>Bacillota</taxon>
        <taxon>Bacilli</taxon>
        <taxon>Bacillales</taxon>
        <taxon>Caryophanaceae</taxon>
        <taxon>Sporosarcina</taxon>
    </lineage>
</organism>
<sequence length="249" mass="29295">MKRLYFFISLFVFSLLILPVSPDANQPDINHKSLQDALLATLQPHISEGIIDYYGYDKSYKLHDAEVLDIKREKEDGFAFTVEIRVNTFETAENPPYGKETIQFSINPKGVKMLDFTHAGDEEEKRLQEFYKEVLIDIKQSFHLNLLPYERYDYNQLRYKAEKQNEYDSLSHIAEEIIMNILSPEIQPPYKNVIDPVTFIKGDEGFILFKKSDGTNFYYKVLKENGIWKVIEQESGKGKKMKYDLLWYM</sequence>
<gene>
    <name evidence="2" type="ORF">SLU01_17300</name>
</gene>
<name>A0A511Z7K2_9BACL</name>
<feature type="signal peptide" evidence="1">
    <location>
        <begin position="1"/>
        <end position="24"/>
    </location>
</feature>
<keyword evidence="3" id="KW-1185">Reference proteome</keyword>
<reference evidence="2 3" key="1">
    <citation type="submission" date="2019-07" db="EMBL/GenBank/DDBJ databases">
        <title>Whole genome shotgun sequence of Sporosarcina luteola NBRC 105378.</title>
        <authorList>
            <person name="Hosoyama A."/>
            <person name="Uohara A."/>
            <person name="Ohji S."/>
            <person name="Ichikawa N."/>
        </authorList>
    </citation>
    <scope>NUCLEOTIDE SEQUENCE [LARGE SCALE GENOMIC DNA]</scope>
    <source>
        <strain evidence="2 3">NBRC 105378</strain>
    </source>
</reference>
<dbReference type="AlphaFoldDB" id="A0A511Z7K2"/>
<evidence type="ECO:0000313" key="3">
    <source>
        <dbReference type="Proteomes" id="UP000321901"/>
    </source>
</evidence>
<evidence type="ECO:0000313" key="2">
    <source>
        <dbReference type="EMBL" id="GEN83418.1"/>
    </source>
</evidence>
<proteinExistence type="predicted"/>
<keyword evidence="1" id="KW-0732">Signal</keyword>
<evidence type="ECO:0000256" key="1">
    <source>
        <dbReference type="SAM" id="SignalP"/>
    </source>
</evidence>
<protein>
    <recommendedName>
        <fullName evidence="4">DUF3888 domain-containing protein</fullName>
    </recommendedName>
</protein>